<dbReference type="EMBL" id="CP032157">
    <property type="protein sequence ID" value="AXY77120.1"/>
    <property type="molecule type" value="Genomic_DNA"/>
</dbReference>
<organism evidence="11 12">
    <name type="scientific">Paraflavitalea soli</name>
    <dbReference type="NCBI Taxonomy" id="2315862"/>
    <lineage>
        <taxon>Bacteria</taxon>
        <taxon>Pseudomonadati</taxon>
        <taxon>Bacteroidota</taxon>
        <taxon>Chitinophagia</taxon>
        <taxon>Chitinophagales</taxon>
        <taxon>Chitinophagaceae</taxon>
        <taxon>Paraflavitalea</taxon>
    </lineage>
</organism>
<protein>
    <recommendedName>
        <fullName evidence="3 9">GDP-L-fucose synthase</fullName>
        <ecNumber evidence="3 9">1.1.1.271</ecNumber>
    </recommendedName>
    <alternativeName>
        <fullName evidence="9">GDP-4-keto-6-deoxy-D-mannose-3,5-epimerase-4-reductase</fullName>
    </alternativeName>
</protein>
<keyword evidence="7 9" id="KW-0511">Multifunctional enzyme</keyword>
<feature type="site" description="Important for catalytic activity" evidence="9">
    <location>
        <position position="108"/>
    </location>
</feature>
<feature type="active site" description="Proton donor/acceptor" evidence="9">
    <location>
        <position position="137"/>
    </location>
</feature>
<dbReference type="FunFam" id="3.40.50.720:FF:000101">
    <property type="entry name" value="GDP-L-fucose synthase"/>
    <property type="match status" value="1"/>
</dbReference>
<dbReference type="GO" id="GO:0070401">
    <property type="term" value="F:NADP+ binding"/>
    <property type="evidence" value="ECO:0007669"/>
    <property type="project" value="UniProtKB-UniRule"/>
</dbReference>
<comment type="pathway">
    <text evidence="1 9">Nucleotide-sugar biosynthesis; GDP-L-fucose biosynthesis via de novo pathway; GDP-L-fucose from GDP-alpha-D-mannose: step 2/2.</text>
</comment>
<comment type="similarity">
    <text evidence="2 9">Belongs to the NAD(P)-dependent epimerase/dehydratase family. Fucose synthase subfamily.</text>
</comment>
<dbReference type="OrthoDB" id="9811425at2"/>
<dbReference type="Proteomes" id="UP000263900">
    <property type="component" value="Chromosome"/>
</dbReference>
<dbReference type="KEGG" id="pseg:D3H65_25450"/>
<evidence type="ECO:0000259" key="10">
    <source>
        <dbReference type="Pfam" id="PF01370"/>
    </source>
</evidence>
<feature type="binding site" evidence="9">
    <location>
        <begin position="164"/>
        <end position="167"/>
    </location>
    <ligand>
        <name>NADP(+)</name>
        <dbReference type="ChEBI" id="CHEBI:58349"/>
    </ligand>
</feature>
<evidence type="ECO:0000256" key="3">
    <source>
        <dbReference type="ARBA" id="ARBA00012371"/>
    </source>
</evidence>
<evidence type="ECO:0000256" key="2">
    <source>
        <dbReference type="ARBA" id="ARBA00005959"/>
    </source>
</evidence>
<dbReference type="GO" id="GO:0016853">
    <property type="term" value="F:isomerase activity"/>
    <property type="evidence" value="ECO:0007669"/>
    <property type="project" value="UniProtKB-KW"/>
</dbReference>
<evidence type="ECO:0000256" key="6">
    <source>
        <dbReference type="ARBA" id="ARBA00023235"/>
    </source>
</evidence>
<comment type="catalytic activity">
    <reaction evidence="8 9">
        <text>GDP-beta-L-fucose + NADP(+) = GDP-4-dehydro-alpha-D-rhamnose + NADPH + H(+)</text>
        <dbReference type="Rhea" id="RHEA:18885"/>
        <dbReference type="ChEBI" id="CHEBI:15378"/>
        <dbReference type="ChEBI" id="CHEBI:57273"/>
        <dbReference type="ChEBI" id="CHEBI:57783"/>
        <dbReference type="ChEBI" id="CHEBI:57964"/>
        <dbReference type="ChEBI" id="CHEBI:58349"/>
        <dbReference type="EC" id="1.1.1.271"/>
    </reaction>
</comment>
<dbReference type="GO" id="GO:0042351">
    <property type="term" value="P:'de novo' GDP-L-fucose biosynthetic process"/>
    <property type="evidence" value="ECO:0007669"/>
    <property type="project" value="UniProtKB-UniRule"/>
</dbReference>
<gene>
    <name evidence="9" type="primary">fcl</name>
    <name evidence="11" type="ORF">D3H65_25450</name>
</gene>
<feature type="site" description="Important for catalytic activity" evidence="9">
    <location>
        <position position="110"/>
    </location>
</feature>
<evidence type="ECO:0000313" key="12">
    <source>
        <dbReference type="Proteomes" id="UP000263900"/>
    </source>
</evidence>
<evidence type="ECO:0000256" key="9">
    <source>
        <dbReference type="HAMAP-Rule" id="MF_00956"/>
    </source>
</evidence>
<dbReference type="InterPro" id="IPR028614">
    <property type="entry name" value="GDP_fucose/colitose_synth"/>
</dbReference>
<dbReference type="PANTHER" id="PTHR43238">
    <property type="entry name" value="GDP-L-FUCOSE SYNTHASE"/>
    <property type="match status" value="1"/>
</dbReference>
<dbReference type="Pfam" id="PF01370">
    <property type="entry name" value="Epimerase"/>
    <property type="match status" value="1"/>
</dbReference>
<accession>A0A3B7MVN8</accession>
<evidence type="ECO:0000256" key="4">
    <source>
        <dbReference type="ARBA" id="ARBA00022857"/>
    </source>
</evidence>
<keyword evidence="4 9" id="KW-0521">NADP</keyword>
<dbReference type="PANTHER" id="PTHR43238:SF1">
    <property type="entry name" value="GDP-L-FUCOSE SYNTHASE"/>
    <property type="match status" value="1"/>
</dbReference>
<evidence type="ECO:0000256" key="5">
    <source>
        <dbReference type="ARBA" id="ARBA00023002"/>
    </source>
</evidence>
<sequence>MNKSDKIYVAGHRGMVGSAITRKLKAEGFTNLVSRTSAELDLRNQQAVDDFFALEKPDYVFLAAAKVGGIQANNTYRADFIYGNIMVQSNVIHAAYMQGVKKLMFLGSSCIYPKLAPQPLKEEYLLTGLLEPTNEPYAIAKIAGIKMCDAYRAQYGCNFISVMPTNLYGPNDNYDLNNSHVLPALIRKFHEAKINKEPKVVMWGTGNPRREFMHADDMASACFFLMQNFDEEGLINVGVGEDIAIKDLALLVKEIVGYTGEIQHDLSKPDGTPRKLMDVSKLNNMGWKASIELRGGVEKVYKDFVQTEQVVH</sequence>
<comment type="function">
    <text evidence="9">Catalyzes the two-step NADP-dependent conversion of GDP-4-dehydro-6-deoxy-D-mannose to GDP-fucose, involving an epimerase and a reductase reaction.</text>
</comment>
<dbReference type="InterPro" id="IPR001509">
    <property type="entry name" value="Epimerase_deHydtase"/>
</dbReference>
<dbReference type="GO" id="GO:0050577">
    <property type="term" value="F:GDP-L-fucose synthase activity"/>
    <property type="evidence" value="ECO:0007669"/>
    <property type="project" value="UniProtKB-UniRule"/>
</dbReference>
<dbReference type="CDD" id="cd05239">
    <property type="entry name" value="GDP_FS_SDR_e"/>
    <property type="match status" value="1"/>
</dbReference>
<evidence type="ECO:0000313" key="11">
    <source>
        <dbReference type="EMBL" id="AXY77120.1"/>
    </source>
</evidence>
<feature type="domain" description="NAD-dependent epimerase/dehydratase" evidence="10">
    <location>
        <begin position="7"/>
        <end position="238"/>
    </location>
</feature>
<feature type="binding site" evidence="9">
    <location>
        <position position="188"/>
    </location>
    <ligand>
        <name>substrate</name>
    </ligand>
</feature>
<feature type="binding site" evidence="9">
    <location>
        <position position="270"/>
    </location>
    <ligand>
        <name>substrate</name>
    </ligand>
</feature>
<evidence type="ECO:0000256" key="1">
    <source>
        <dbReference type="ARBA" id="ARBA00004883"/>
    </source>
</evidence>
<dbReference type="Gene3D" id="3.90.25.10">
    <property type="entry name" value="UDP-galactose 4-epimerase, domain 1"/>
    <property type="match status" value="1"/>
</dbReference>
<evidence type="ECO:0000256" key="7">
    <source>
        <dbReference type="ARBA" id="ARBA00023268"/>
    </source>
</evidence>
<feature type="binding site" evidence="9">
    <location>
        <position position="180"/>
    </location>
    <ligand>
        <name>NADP(+)</name>
        <dbReference type="ChEBI" id="CHEBI:58349"/>
    </ligand>
</feature>
<dbReference type="EC" id="1.1.1.271" evidence="3 9"/>
<feature type="binding site" evidence="9">
    <location>
        <begin position="106"/>
        <end position="109"/>
    </location>
    <ligand>
        <name>NADP(+)</name>
        <dbReference type="ChEBI" id="CHEBI:58349"/>
    </ligand>
</feature>
<dbReference type="AlphaFoldDB" id="A0A3B7MVN8"/>
<dbReference type="Gene3D" id="3.40.50.720">
    <property type="entry name" value="NAD(P)-binding Rossmann-like Domain"/>
    <property type="match status" value="1"/>
</dbReference>
<evidence type="ECO:0000256" key="8">
    <source>
        <dbReference type="ARBA" id="ARBA00051935"/>
    </source>
</evidence>
<dbReference type="UniPathway" id="UPA00128">
    <property type="reaction ID" value="UER00191"/>
</dbReference>
<reference evidence="11 12" key="1">
    <citation type="submission" date="2018-09" db="EMBL/GenBank/DDBJ databases">
        <title>Genome sequencing of strain 6GH32-13.</title>
        <authorList>
            <person name="Weon H.-Y."/>
            <person name="Heo J."/>
            <person name="Kwon S.-W."/>
        </authorList>
    </citation>
    <scope>NUCLEOTIDE SEQUENCE [LARGE SCALE GENOMIC DNA]</scope>
    <source>
        <strain evidence="11 12">5GH32-13</strain>
    </source>
</reference>
<name>A0A3B7MVN8_9BACT</name>
<keyword evidence="6 9" id="KW-0413">Isomerase</keyword>
<dbReference type="HAMAP" id="MF_00956">
    <property type="entry name" value="GDP_fucose_synth"/>
    <property type="match status" value="1"/>
</dbReference>
<dbReference type="RefSeq" id="WP_119052996.1">
    <property type="nucleotide sequence ID" value="NZ_CP032157.1"/>
</dbReference>
<dbReference type="SUPFAM" id="SSF51735">
    <property type="entry name" value="NAD(P)-binding Rossmann-fold domains"/>
    <property type="match status" value="1"/>
</dbReference>
<feature type="binding site" evidence="9">
    <location>
        <position position="210"/>
    </location>
    <ligand>
        <name>substrate</name>
    </ligand>
</feature>
<keyword evidence="5 9" id="KW-0560">Oxidoreductase</keyword>
<dbReference type="InterPro" id="IPR036291">
    <property type="entry name" value="NAD(P)-bd_dom_sf"/>
</dbReference>
<feature type="binding site" evidence="9">
    <location>
        <position position="141"/>
    </location>
    <ligand>
        <name>NADP(+)</name>
        <dbReference type="ChEBI" id="CHEBI:58349"/>
    </ligand>
</feature>
<keyword evidence="12" id="KW-1185">Reference proteome</keyword>
<feature type="binding site" evidence="9">
    <location>
        <position position="203"/>
    </location>
    <ligand>
        <name>substrate</name>
    </ligand>
</feature>
<proteinExistence type="inferred from homology"/>
<feature type="binding site" evidence="9">
    <location>
        <begin position="11"/>
        <end position="17"/>
    </location>
    <ligand>
        <name>NADP(+)</name>
        <dbReference type="ChEBI" id="CHEBI:58349"/>
    </ligand>
</feature>